<evidence type="ECO:0000313" key="2">
    <source>
        <dbReference type="Proteomes" id="UP000024635"/>
    </source>
</evidence>
<reference evidence="2" key="1">
    <citation type="journal article" date="2015" name="Nat. Genet.">
        <title>The genome and transcriptome of the zoonotic hookworm Ancylostoma ceylanicum identify infection-specific gene families.</title>
        <authorList>
            <person name="Schwarz E.M."/>
            <person name="Hu Y."/>
            <person name="Antoshechkin I."/>
            <person name="Miller M.M."/>
            <person name="Sternberg P.W."/>
            <person name="Aroian R.V."/>
        </authorList>
    </citation>
    <scope>NUCLEOTIDE SEQUENCE</scope>
    <source>
        <strain evidence="2">HY135</strain>
    </source>
</reference>
<dbReference type="AlphaFoldDB" id="A0A016U6A6"/>
<name>A0A016U6A6_9BILA</name>
<dbReference type="PANTHER" id="PTHR31562:SF9">
    <property type="entry name" value="GLYCOSYLTRANSFERASE FAMILY 8 PROTEIN"/>
    <property type="match status" value="1"/>
</dbReference>
<evidence type="ECO:0000313" key="1">
    <source>
        <dbReference type="EMBL" id="EYC10695.1"/>
    </source>
</evidence>
<dbReference type="PANTHER" id="PTHR31562">
    <property type="entry name" value="PROTEIN CBG18972"/>
    <property type="match status" value="1"/>
</dbReference>
<proteinExistence type="predicted"/>
<keyword evidence="2" id="KW-1185">Reference proteome</keyword>
<dbReference type="OrthoDB" id="5860920at2759"/>
<dbReference type="Pfam" id="PF03314">
    <property type="entry name" value="DUF273"/>
    <property type="match status" value="2"/>
</dbReference>
<organism evidence="1 2">
    <name type="scientific">Ancylostoma ceylanicum</name>
    <dbReference type="NCBI Taxonomy" id="53326"/>
    <lineage>
        <taxon>Eukaryota</taxon>
        <taxon>Metazoa</taxon>
        <taxon>Ecdysozoa</taxon>
        <taxon>Nematoda</taxon>
        <taxon>Chromadorea</taxon>
        <taxon>Rhabditida</taxon>
        <taxon>Rhabditina</taxon>
        <taxon>Rhabditomorpha</taxon>
        <taxon>Strongyloidea</taxon>
        <taxon>Ancylostomatidae</taxon>
        <taxon>Ancylostomatinae</taxon>
        <taxon>Ancylostoma</taxon>
    </lineage>
</organism>
<gene>
    <name evidence="1" type="primary">Acey_s0054.g2502</name>
    <name evidence="1" type="ORF">Y032_0054g2502</name>
</gene>
<dbReference type="InterPro" id="IPR029044">
    <property type="entry name" value="Nucleotide-diphossugar_trans"/>
</dbReference>
<comment type="caution">
    <text evidence="1">The sequence shown here is derived from an EMBL/GenBank/DDBJ whole genome shotgun (WGS) entry which is preliminary data.</text>
</comment>
<accession>A0A016U6A6</accession>
<dbReference type="InterPro" id="IPR004988">
    <property type="entry name" value="DUF273"/>
</dbReference>
<dbReference type="Proteomes" id="UP000024635">
    <property type="component" value="Unassembled WGS sequence"/>
</dbReference>
<protein>
    <submittedName>
        <fullName evidence="1">Uncharacterized protein</fullName>
    </submittedName>
</protein>
<sequence length="297" mass="34562">MIDADIGVVNEKRRIEEFIDWDKDIIFYERFFNFEVTADTVPRVWSVIPEEGGAFKLRDWSVHANSQSQSRVAPPFSGTYLAKNSEAARIFLQGWAEYEDKLPASFHGKDQGALHVLVPLLNKENQRLSSYFEGIQAWLMQTLAPESKLYDKCLDFWIRSKNYDDLSKFTLCCREAMNSAGPNTVLILKEGKGWCRDAWLTNSHWNPEIDFMFHAWKEVYKLTYKKEDIGKLSGGEFYPWFETLKVSLKRSQCPKADVDWIHDKNLIAPVSDLQAHLNRRLQNVEHSYNLLKSKLNL</sequence>
<dbReference type="Gene3D" id="3.90.550.10">
    <property type="entry name" value="Spore Coat Polysaccharide Biosynthesis Protein SpsA, Chain A"/>
    <property type="match status" value="1"/>
</dbReference>
<dbReference type="EMBL" id="JARK01001390">
    <property type="protein sequence ID" value="EYC10695.1"/>
    <property type="molecule type" value="Genomic_DNA"/>
</dbReference>